<comment type="caution">
    <text evidence="7">Lacks conserved residue(s) required for the propagation of feature annotation.</text>
</comment>
<dbReference type="NCBIfam" id="TIGR00042">
    <property type="entry name" value="RdgB/HAM1 family non-canonical purine NTP pyrophosphatase"/>
    <property type="match status" value="1"/>
</dbReference>
<evidence type="ECO:0000256" key="5">
    <source>
        <dbReference type="ARBA" id="ARBA00022842"/>
    </source>
</evidence>
<name>A0ABT9YA70_9FIRM</name>
<dbReference type="RefSeq" id="WP_307224748.1">
    <property type="nucleotide sequence ID" value="NZ_JAUSUE010000016.1"/>
</dbReference>
<feature type="binding site" evidence="7">
    <location>
        <position position="80"/>
    </location>
    <ligand>
        <name>substrate</name>
    </ligand>
</feature>
<comment type="catalytic activity">
    <reaction evidence="7">
        <text>XTP + H2O = XMP + diphosphate + H(+)</text>
        <dbReference type="Rhea" id="RHEA:28610"/>
        <dbReference type="ChEBI" id="CHEBI:15377"/>
        <dbReference type="ChEBI" id="CHEBI:15378"/>
        <dbReference type="ChEBI" id="CHEBI:33019"/>
        <dbReference type="ChEBI" id="CHEBI:57464"/>
        <dbReference type="ChEBI" id="CHEBI:61314"/>
        <dbReference type="EC" id="3.6.1.66"/>
    </reaction>
</comment>
<organism evidence="9 10">
    <name type="scientific">Pectinatus haikarae</name>
    <dbReference type="NCBI Taxonomy" id="349096"/>
    <lineage>
        <taxon>Bacteria</taxon>
        <taxon>Bacillati</taxon>
        <taxon>Bacillota</taxon>
        <taxon>Negativicutes</taxon>
        <taxon>Selenomonadales</taxon>
        <taxon>Selenomonadaceae</taxon>
        <taxon>Pectinatus</taxon>
    </lineage>
</organism>
<comment type="caution">
    <text evidence="9">The sequence shown here is derived from an EMBL/GenBank/DDBJ whole genome shotgun (WGS) entry which is preliminary data.</text>
</comment>
<comment type="cofactor">
    <cofactor evidence="7">
        <name>Mg(2+)</name>
        <dbReference type="ChEBI" id="CHEBI:18420"/>
    </cofactor>
    <text evidence="7">Binds 1 Mg(2+) ion per subunit.</text>
</comment>
<comment type="catalytic activity">
    <reaction evidence="7">
        <text>ITP + H2O = IMP + diphosphate + H(+)</text>
        <dbReference type="Rhea" id="RHEA:29399"/>
        <dbReference type="ChEBI" id="CHEBI:15377"/>
        <dbReference type="ChEBI" id="CHEBI:15378"/>
        <dbReference type="ChEBI" id="CHEBI:33019"/>
        <dbReference type="ChEBI" id="CHEBI:58053"/>
        <dbReference type="ChEBI" id="CHEBI:61402"/>
        <dbReference type="EC" id="3.6.1.66"/>
    </reaction>
</comment>
<evidence type="ECO:0000256" key="2">
    <source>
        <dbReference type="ARBA" id="ARBA00022723"/>
    </source>
</evidence>
<evidence type="ECO:0000256" key="4">
    <source>
        <dbReference type="ARBA" id="ARBA00022801"/>
    </source>
</evidence>
<sequence>MEDRQRAVKMKTIIIATKNKGKIREMAEEFAELPVIIRALDEFGELPDAVESGHTFAENARIKAAFYSRLTGQACLADDSGLEIDILDKRPGIYSARFAGDNASDGDNNKKMISEMKKAGVDSSNARYKCVLAFFDINGRILQAEGECEGKIKLSPKGSNGFGYDPYFYIRGGKKSMAEISALEKNEISHRGKAVKRMKILLAEYLA</sequence>
<feature type="binding site" evidence="7">
    <location>
        <begin position="190"/>
        <end position="191"/>
    </location>
    <ligand>
        <name>substrate</name>
    </ligand>
</feature>
<keyword evidence="2 7" id="KW-0479">Metal-binding</keyword>
<dbReference type="CDD" id="cd00515">
    <property type="entry name" value="HAM1"/>
    <property type="match status" value="1"/>
</dbReference>
<comment type="similarity">
    <text evidence="1 7 8">Belongs to the HAM1 NTPase family.</text>
</comment>
<comment type="subunit">
    <text evidence="7">Homodimer.</text>
</comment>
<keyword evidence="10" id="KW-1185">Reference proteome</keyword>
<comment type="catalytic activity">
    <reaction evidence="7">
        <text>dITP + H2O = dIMP + diphosphate + H(+)</text>
        <dbReference type="Rhea" id="RHEA:28342"/>
        <dbReference type="ChEBI" id="CHEBI:15377"/>
        <dbReference type="ChEBI" id="CHEBI:15378"/>
        <dbReference type="ChEBI" id="CHEBI:33019"/>
        <dbReference type="ChEBI" id="CHEBI:61194"/>
        <dbReference type="ChEBI" id="CHEBI:61382"/>
        <dbReference type="EC" id="3.6.1.66"/>
    </reaction>
</comment>
<dbReference type="HAMAP" id="MF_01405">
    <property type="entry name" value="Non_canon_purine_NTPase"/>
    <property type="match status" value="1"/>
</dbReference>
<dbReference type="EC" id="3.6.1.66" evidence="7"/>
<accession>A0ABT9YA70</accession>
<dbReference type="GO" id="GO:0036220">
    <property type="term" value="F:ITP diphosphatase activity"/>
    <property type="evidence" value="ECO:0007669"/>
    <property type="project" value="UniProtKB-EC"/>
</dbReference>
<evidence type="ECO:0000313" key="10">
    <source>
        <dbReference type="Proteomes" id="UP001239167"/>
    </source>
</evidence>
<feature type="binding site" evidence="7">
    <location>
        <position position="185"/>
    </location>
    <ligand>
        <name>substrate</name>
    </ligand>
</feature>
<dbReference type="PANTHER" id="PTHR11067:SF9">
    <property type="entry name" value="INOSINE TRIPHOSPHATE PYROPHOSPHATASE"/>
    <property type="match status" value="1"/>
</dbReference>
<evidence type="ECO:0000256" key="8">
    <source>
        <dbReference type="RuleBase" id="RU003781"/>
    </source>
</evidence>
<evidence type="ECO:0000256" key="6">
    <source>
        <dbReference type="ARBA" id="ARBA00023080"/>
    </source>
</evidence>
<evidence type="ECO:0000256" key="7">
    <source>
        <dbReference type="HAMAP-Rule" id="MF_01405"/>
    </source>
</evidence>
<proteinExistence type="inferred from homology"/>
<dbReference type="InterPro" id="IPR020922">
    <property type="entry name" value="dITP/XTP_pyrophosphatase"/>
</dbReference>
<reference evidence="9 10" key="1">
    <citation type="submission" date="2023-07" db="EMBL/GenBank/DDBJ databases">
        <title>Genomic Encyclopedia of Type Strains, Phase IV (KMG-IV): sequencing the most valuable type-strain genomes for metagenomic binning, comparative biology and taxonomic classification.</title>
        <authorList>
            <person name="Goeker M."/>
        </authorList>
    </citation>
    <scope>NUCLEOTIDE SEQUENCE [LARGE SCALE GENOMIC DNA]</scope>
    <source>
        <strain evidence="9 10">DSM 16980</strain>
    </source>
</reference>
<dbReference type="PANTHER" id="PTHR11067">
    <property type="entry name" value="INOSINE TRIPHOSPHATE PYROPHOSPHATASE/HAM1 PROTEIN"/>
    <property type="match status" value="1"/>
</dbReference>
<dbReference type="Gene3D" id="3.90.950.10">
    <property type="match status" value="1"/>
</dbReference>
<keyword evidence="6 7" id="KW-0546">Nucleotide metabolism</keyword>
<keyword evidence="3 7" id="KW-0547">Nucleotide-binding</keyword>
<comment type="function">
    <text evidence="7">Pyrophosphatase that catalyzes the hydrolysis of nucleoside triphosphates to their monophosphate derivatives, with a high preference for the non-canonical purine nucleotides XTP (xanthosine triphosphate), dITP (deoxyinosine triphosphate) and ITP. Seems to function as a house-cleaning enzyme that removes non-canonical purine nucleotides from the nucleotide pool, thus preventing their incorporation into DNA/RNA and avoiding chromosomal lesions.</text>
</comment>
<feature type="binding site" evidence="7">
    <location>
        <position position="79"/>
    </location>
    <ligand>
        <name>Mg(2+)</name>
        <dbReference type="ChEBI" id="CHEBI:18420"/>
    </ligand>
</feature>
<keyword evidence="4 7" id="KW-0378">Hydrolase</keyword>
<feature type="binding site" evidence="7">
    <location>
        <begin position="17"/>
        <end position="22"/>
    </location>
    <ligand>
        <name>substrate</name>
    </ligand>
</feature>
<dbReference type="Pfam" id="PF01725">
    <property type="entry name" value="Ham1p_like"/>
    <property type="match status" value="1"/>
</dbReference>
<protein>
    <recommendedName>
        <fullName evidence="7">dITP/XTP pyrophosphatase</fullName>
        <ecNumber evidence="7">3.6.1.66</ecNumber>
    </recommendedName>
    <alternativeName>
        <fullName evidence="7">Non-canonical purine NTP pyrophosphatase</fullName>
    </alternativeName>
    <alternativeName>
        <fullName evidence="7">Non-standard purine NTP pyrophosphatase</fullName>
    </alternativeName>
    <alternativeName>
        <fullName evidence="7">Nucleoside-triphosphate diphosphatase</fullName>
    </alternativeName>
    <alternativeName>
        <fullName evidence="7">Nucleoside-triphosphate pyrophosphatase</fullName>
        <shortName evidence="7">NTPase</shortName>
    </alternativeName>
</protein>
<evidence type="ECO:0000256" key="3">
    <source>
        <dbReference type="ARBA" id="ARBA00022741"/>
    </source>
</evidence>
<dbReference type="EMBL" id="JAUSUE010000016">
    <property type="protein sequence ID" value="MDQ0204436.1"/>
    <property type="molecule type" value="Genomic_DNA"/>
</dbReference>
<dbReference type="InterPro" id="IPR029001">
    <property type="entry name" value="ITPase-like_fam"/>
</dbReference>
<dbReference type="InterPro" id="IPR002637">
    <property type="entry name" value="RdgB/HAM1"/>
</dbReference>
<dbReference type="SUPFAM" id="SSF52972">
    <property type="entry name" value="ITPase-like"/>
    <property type="match status" value="1"/>
</dbReference>
<evidence type="ECO:0000313" key="9">
    <source>
        <dbReference type="EMBL" id="MDQ0204436.1"/>
    </source>
</evidence>
<dbReference type="Proteomes" id="UP001239167">
    <property type="component" value="Unassembled WGS sequence"/>
</dbReference>
<feature type="active site" description="Proton acceptor" evidence="7">
    <location>
        <position position="79"/>
    </location>
</feature>
<gene>
    <name evidence="9" type="ORF">J2S01_002164</name>
</gene>
<evidence type="ECO:0000256" key="1">
    <source>
        <dbReference type="ARBA" id="ARBA00008023"/>
    </source>
</evidence>
<keyword evidence="5 7" id="KW-0460">Magnesium</keyword>
<feature type="binding site" evidence="7">
    <location>
        <begin position="162"/>
        <end position="165"/>
    </location>
    <ligand>
        <name>substrate</name>
    </ligand>
</feature>